<gene>
    <name evidence="2" type="ORF">ACFOZ4_18020</name>
</gene>
<feature type="transmembrane region" description="Helical" evidence="1">
    <location>
        <begin position="220"/>
        <end position="244"/>
    </location>
</feature>
<protein>
    <recommendedName>
        <fullName evidence="4">ABC-2 type transport system permease protein</fullName>
    </recommendedName>
</protein>
<feature type="transmembrane region" description="Helical" evidence="1">
    <location>
        <begin position="460"/>
        <end position="478"/>
    </location>
</feature>
<feature type="transmembrane region" description="Helical" evidence="1">
    <location>
        <begin position="49"/>
        <end position="68"/>
    </location>
</feature>
<dbReference type="RefSeq" id="WP_253753101.1">
    <property type="nucleotide sequence ID" value="NZ_JAMZDZ010000001.1"/>
</dbReference>
<dbReference type="Proteomes" id="UP001595816">
    <property type="component" value="Unassembled WGS sequence"/>
</dbReference>
<feature type="transmembrane region" description="Helical" evidence="1">
    <location>
        <begin position="89"/>
        <end position="117"/>
    </location>
</feature>
<evidence type="ECO:0000313" key="2">
    <source>
        <dbReference type="EMBL" id="MFC4132510.1"/>
    </source>
</evidence>
<keyword evidence="1" id="KW-1133">Transmembrane helix</keyword>
<accession>A0ABV8LND5</accession>
<evidence type="ECO:0008006" key="4">
    <source>
        <dbReference type="Google" id="ProtNLM"/>
    </source>
</evidence>
<feature type="transmembrane region" description="Helical" evidence="1">
    <location>
        <begin position="123"/>
        <end position="146"/>
    </location>
</feature>
<name>A0ABV8LND5_9ACTN</name>
<feature type="transmembrane region" description="Helical" evidence="1">
    <location>
        <begin position="315"/>
        <end position="335"/>
    </location>
</feature>
<keyword evidence="1" id="KW-0472">Membrane</keyword>
<keyword evidence="1" id="KW-0812">Transmembrane</keyword>
<feature type="transmembrane region" description="Helical" evidence="1">
    <location>
        <begin position="578"/>
        <end position="598"/>
    </location>
</feature>
<feature type="transmembrane region" description="Helical" evidence="1">
    <location>
        <begin position="158"/>
        <end position="181"/>
    </location>
</feature>
<evidence type="ECO:0000256" key="1">
    <source>
        <dbReference type="SAM" id="Phobius"/>
    </source>
</evidence>
<feature type="transmembrane region" description="Helical" evidence="1">
    <location>
        <begin position="290"/>
        <end position="309"/>
    </location>
</feature>
<feature type="transmembrane region" description="Helical" evidence="1">
    <location>
        <begin position="24"/>
        <end position="43"/>
    </location>
</feature>
<keyword evidence="3" id="KW-1185">Reference proteome</keyword>
<evidence type="ECO:0000313" key="3">
    <source>
        <dbReference type="Proteomes" id="UP001595816"/>
    </source>
</evidence>
<feature type="transmembrane region" description="Helical" evidence="1">
    <location>
        <begin position="535"/>
        <end position="558"/>
    </location>
</feature>
<comment type="caution">
    <text evidence="2">The sequence shown here is derived from an EMBL/GenBank/DDBJ whole genome shotgun (WGS) entry which is preliminary data.</text>
</comment>
<sequence>MAGVLIRMKLAVLRNSLGGKQAENLIGGLSAGLLLAAVTLYFATRADLLGIALAFWVLGWMIGPAMFGGGDDTLRPEIFAQLPVSPRRLAAGLLGASFVGAAPAVSLVAFAGLVVLASRLGTVAVVVAVPAMLLQLTLAVLLSRVTTGVINRVMRTRAGAAATAVFSAIVMALTGSGWALFPAAGSVAGAGLPDAVSASLRLLPSGWSLAAVEAAGRSDWLIVAVALSGLLLLCGLLLWAWAALLRQRMTTRPSTTGTRRRAEREYRARGPLAAVFVKETRTWLRDFRRVHFAVFAFLYAVFFCVLPLAAGSSDFLPWTGLLFVLIAAAMSAGLYGEDGTALWITLTVPGASSVDVRGRQLAWLALVAPPAVGLTVALTAATGHHDQWPLLLALVPAVLGGCAGLVVLLSLVRLVPITDPHKRSGNLLENPTDFGQVLLCLVLAAAGAGPAFLVAQRDPVGGIITGVVSGIGLFWLLGRLAQRRLDTHGPEVLHLMRSGPTRRVAPPLRPLRPLRPLHPLRRPAPIKTAGTRTAAMFLLTVCWIPLFPQGLVPIVMLLTGKVERSWFLALHLPSAYQWPVALGMTVLGLIIAGTGVVLKRRSSPATA</sequence>
<feature type="transmembrane region" description="Helical" evidence="1">
    <location>
        <begin position="361"/>
        <end position="382"/>
    </location>
</feature>
<organism evidence="2 3">
    <name type="scientific">Hamadaea flava</name>
    <dbReference type="NCBI Taxonomy" id="1742688"/>
    <lineage>
        <taxon>Bacteria</taxon>
        <taxon>Bacillati</taxon>
        <taxon>Actinomycetota</taxon>
        <taxon>Actinomycetes</taxon>
        <taxon>Micromonosporales</taxon>
        <taxon>Micromonosporaceae</taxon>
        <taxon>Hamadaea</taxon>
    </lineage>
</organism>
<reference evidence="3" key="1">
    <citation type="journal article" date="2019" name="Int. J. Syst. Evol. Microbiol.">
        <title>The Global Catalogue of Microorganisms (GCM) 10K type strain sequencing project: providing services to taxonomists for standard genome sequencing and annotation.</title>
        <authorList>
            <consortium name="The Broad Institute Genomics Platform"/>
            <consortium name="The Broad Institute Genome Sequencing Center for Infectious Disease"/>
            <person name="Wu L."/>
            <person name="Ma J."/>
        </authorList>
    </citation>
    <scope>NUCLEOTIDE SEQUENCE [LARGE SCALE GENOMIC DNA]</scope>
    <source>
        <strain evidence="3">CGMCC 4.7289</strain>
    </source>
</reference>
<feature type="transmembrane region" description="Helical" evidence="1">
    <location>
        <begin position="388"/>
        <end position="412"/>
    </location>
</feature>
<proteinExistence type="predicted"/>
<dbReference type="EMBL" id="JBHSAY010000009">
    <property type="protein sequence ID" value="MFC4132510.1"/>
    <property type="molecule type" value="Genomic_DNA"/>
</dbReference>
<feature type="transmembrane region" description="Helical" evidence="1">
    <location>
        <begin position="433"/>
        <end position="454"/>
    </location>
</feature>